<accession>A0AAU8AB88</accession>
<name>A0AAU8AB88_9FIRM</name>
<feature type="transmembrane region" description="Helical" evidence="1">
    <location>
        <begin position="26"/>
        <end position="52"/>
    </location>
</feature>
<dbReference type="AlphaFoldDB" id="A0AAU8AB88"/>
<keyword evidence="1" id="KW-1133">Transmembrane helix</keyword>
<dbReference type="RefSeq" id="WP_079547112.1">
    <property type="nucleotide sequence ID" value="NZ_CP117826.1"/>
</dbReference>
<evidence type="ECO:0000256" key="1">
    <source>
        <dbReference type="SAM" id="Phobius"/>
    </source>
</evidence>
<keyword evidence="1" id="KW-0472">Membrane</keyword>
<feature type="transmembrane region" description="Helical" evidence="1">
    <location>
        <begin position="64"/>
        <end position="85"/>
    </location>
</feature>
<proteinExistence type="predicted"/>
<dbReference type="EMBL" id="CP117826">
    <property type="protein sequence ID" value="XCC63082.1"/>
    <property type="molecule type" value="Genomic_DNA"/>
</dbReference>
<sequence length="102" mass="11130">MYLIITAAAAVSATVAWYATAPQNRYKLNVLCLIYWGAAIMWLCDFIVAYISEGGPFPEMSAEAALLGIVVVICGAAAWLVYLLVCDPKGVFKKILKEEPQK</sequence>
<keyword evidence="1" id="KW-0812">Transmembrane</keyword>
<reference evidence="2" key="1">
    <citation type="submission" date="2023-02" db="EMBL/GenBank/DDBJ databases">
        <title>Gut commensal Christensenella minuta modulates host metabolism via a new class of secondary bile acids.</title>
        <authorList>
            <person name="Liu C."/>
        </authorList>
    </citation>
    <scope>NUCLEOTIDE SEQUENCE</scope>
    <source>
        <strain evidence="2">CA70</strain>
    </source>
</reference>
<protein>
    <submittedName>
        <fullName evidence="2">Uncharacterized protein</fullName>
    </submittedName>
</protein>
<organism evidence="2">
    <name type="scientific">Christensenella massiliensis</name>
    <dbReference type="NCBI Taxonomy" id="1805714"/>
    <lineage>
        <taxon>Bacteria</taxon>
        <taxon>Bacillati</taxon>
        <taxon>Bacillota</taxon>
        <taxon>Clostridia</taxon>
        <taxon>Christensenellales</taxon>
        <taxon>Christensenellaceae</taxon>
        <taxon>Christensenella</taxon>
    </lineage>
</organism>
<gene>
    <name evidence="2" type="ORF">PUP29_03980</name>
</gene>
<evidence type="ECO:0000313" key="2">
    <source>
        <dbReference type="EMBL" id="XCC63082.1"/>
    </source>
</evidence>